<sequence>MIRSYINSNQPNWDENLSSIIFAYVSSTQSTKKISPFELVYGRKPRLPGEHYHKKIRSFNNLLDYEANIKAWSEQLREIVKANESKVKEKMKLRYDKKHRMAEYKIGDLVLIKRESIEKKGLNKGFSTIYMGPYKIVEKIGRVCYKAEVHKKSGLVTRISVHVKRLKTYLSRVVN</sequence>
<dbReference type="InterPro" id="IPR036397">
    <property type="entry name" value="RNaseH_sf"/>
</dbReference>
<dbReference type="Pfam" id="PF24626">
    <property type="entry name" value="SH3_Tf2-1"/>
    <property type="match status" value="1"/>
</dbReference>
<dbReference type="Gene3D" id="3.30.420.10">
    <property type="entry name" value="Ribonuclease H-like superfamily/Ribonuclease H"/>
    <property type="match status" value="1"/>
</dbReference>
<dbReference type="AlphaFoldDB" id="A0A1R1XLJ2"/>
<reference evidence="3" key="1">
    <citation type="submission" date="2017-01" db="EMBL/GenBank/DDBJ databases">
        <authorList>
            <person name="Wang Y."/>
            <person name="White M."/>
            <person name="Kvist S."/>
            <person name="Moncalvo J.-M."/>
        </authorList>
    </citation>
    <scope>NUCLEOTIDE SEQUENCE [LARGE SCALE GENOMIC DNA]</scope>
    <source>
        <strain evidence="3">ID-206-W2</strain>
    </source>
</reference>
<dbReference type="Proteomes" id="UP000187429">
    <property type="component" value="Unassembled WGS sequence"/>
</dbReference>
<dbReference type="PANTHER" id="PTHR37984:SF5">
    <property type="entry name" value="PROTEIN NYNRIN-LIKE"/>
    <property type="match status" value="1"/>
</dbReference>
<gene>
    <name evidence="2" type="ORF">AYI69_g8165</name>
</gene>
<comment type="caution">
    <text evidence="2">The sequence shown here is derived from an EMBL/GenBank/DDBJ whole genome shotgun (WGS) entry which is preliminary data.</text>
</comment>
<dbReference type="OrthoDB" id="5423428at2759"/>
<dbReference type="GO" id="GO:0003676">
    <property type="term" value="F:nucleic acid binding"/>
    <property type="evidence" value="ECO:0007669"/>
    <property type="project" value="InterPro"/>
</dbReference>
<dbReference type="InterPro" id="IPR056924">
    <property type="entry name" value="SH3_Tf2-1"/>
</dbReference>
<proteinExistence type="predicted"/>
<evidence type="ECO:0000313" key="2">
    <source>
        <dbReference type="EMBL" id="OMJ15514.1"/>
    </source>
</evidence>
<dbReference type="InterPro" id="IPR050951">
    <property type="entry name" value="Retrovirus_Pol_polyprotein"/>
</dbReference>
<dbReference type="EMBL" id="LSSM01004222">
    <property type="protein sequence ID" value="OMJ15514.1"/>
    <property type="molecule type" value="Genomic_DNA"/>
</dbReference>
<evidence type="ECO:0000313" key="3">
    <source>
        <dbReference type="Proteomes" id="UP000187429"/>
    </source>
</evidence>
<feature type="domain" description="Tf2-1-like SH3-like" evidence="1">
    <location>
        <begin position="107"/>
        <end position="169"/>
    </location>
</feature>
<evidence type="ECO:0000259" key="1">
    <source>
        <dbReference type="Pfam" id="PF24626"/>
    </source>
</evidence>
<dbReference type="PANTHER" id="PTHR37984">
    <property type="entry name" value="PROTEIN CBG26694"/>
    <property type="match status" value="1"/>
</dbReference>
<protein>
    <submittedName>
        <fullName evidence="2">Transposon Ty3-I Gag-Pol polyprotein</fullName>
    </submittedName>
</protein>
<name>A0A1R1XLJ2_9FUNG</name>
<accession>A0A1R1XLJ2</accession>
<organism evidence="2 3">
    <name type="scientific">Smittium culicis</name>
    <dbReference type="NCBI Taxonomy" id="133412"/>
    <lineage>
        <taxon>Eukaryota</taxon>
        <taxon>Fungi</taxon>
        <taxon>Fungi incertae sedis</taxon>
        <taxon>Zoopagomycota</taxon>
        <taxon>Kickxellomycotina</taxon>
        <taxon>Harpellomycetes</taxon>
        <taxon>Harpellales</taxon>
        <taxon>Legeriomycetaceae</taxon>
        <taxon>Smittium</taxon>
    </lineage>
</organism>
<keyword evidence="3" id="KW-1185">Reference proteome</keyword>